<dbReference type="InterPro" id="IPR007627">
    <property type="entry name" value="RNA_pol_sigma70_r2"/>
</dbReference>
<dbReference type="Gene3D" id="1.10.10.10">
    <property type="entry name" value="Winged helix-like DNA-binding domain superfamily/Winged helix DNA-binding domain"/>
    <property type="match status" value="1"/>
</dbReference>
<dbReference type="EMBL" id="VIWU01000001">
    <property type="protein sequence ID" value="TWF78930.1"/>
    <property type="molecule type" value="Genomic_DNA"/>
</dbReference>
<dbReference type="PANTHER" id="PTHR43133">
    <property type="entry name" value="RNA POLYMERASE ECF-TYPE SIGMA FACTO"/>
    <property type="match status" value="1"/>
</dbReference>
<keyword evidence="2 6" id="KW-0805">Transcription regulation</keyword>
<dbReference type="Proteomes" id="UP000321261">
    <property type="component" value="Unassembled WGS sequence"/>
</dbReference>
<organism evidence="10 11">
    <name type="scientific">Pseudonocardia hierapolitana</name>
    <dbReference type="NCBI Taxonomy" id="1128676"/>
    <lineage>
        <taxon>Bacteria</taxon>
        <taxon>Bacillati</taxon>
        <taxon>Actinomycetota</taxon>
        <taxon>Actinomycetes</taxon>
        <taxon>Pseudonocardiales</taxon>
        <taxon>Pseudonocardiaceae</taxon>
        <taxon>Pseudonocardia</taxon>
    </lineage>
</organism>
<dbReference type="Gene3D" id="1.10.1740.10">
    <property type="match status" value="1"/>
</dbReference>
<dbReference type="InterPro" id="IPR036388">
    <property type="entry name" value="WH-like_DNA-bd_sf"/>
</dbReference>
<dbReference type="SUPFAM" id="SSF88946">
    <property type="entry name" value="Sigma2 domain of RNA polymerase sigma factors"/>
    <property type="match status" value="1"/>
</dbReference>
<dbReference type="Pfam" id="PF08281">
    <property type="entry name" value="Sigma70_r4_2"/>
    <property type="match status" value="1"/>
</dbReference>
<comment type="similarity">
    <text evidence="1 6">Belongs to the sigma-70 factor family. ECF subfamily.</text>
</comment>
<dbReference type="PROSITE" id="PS01063">
    <property type="entry name" value="SIGMA70_ECF"/>
    <property type="match status" value="1"/>
</dbReference>
<evidence type="ECO:0000256" key="1">
    <source>
        <dbReference type="ARBA" id="ARBA00010641"/>
    </source>
</evidence>
<evidence type="ECO:0000256" key="7">
    <source>
        <dbReference type="SAM" id="MobiDB-lite"/>
    </source>
</evidence>
<dbReference type="SUPFAM" id="SSF88659">
    <property type="entry name" value="Sigma3 and sigma4 domains of RNA polymerase sigma factors"/>
    <property type="match status" value="1"/>
</dbReference>
<feature type="domain" description="RNA polymerase sigma factor 70 region 4 type 2" evidence="9">
    <location>
        <begin position="140"/>
        <end position="189"/>
    </location>
</feature>
<dbReference type="OrthoDB" id="5244716at2"/>
<gene>
    <name evidence="10" type="ORF">FHX44_114854</name>
</gene>
<dbReference type="PANTHER" id="PTHR43133:SF8">
    <property type="entry name" value="RNA POLYMERASE SIGMA FACTOR HI_1459-RELATED"/>
    <property type="match status" value="1"/>
</dbReference>
<evidence type="ECO:0000259" key="8">
    <source>
        <dbReference type="Pfam" id="PF04542"/>
    </source>
</evidence>
<evidence type="ECO:0000256" key="2">
    <source>
        <dbReference type="ARBA" id="ARBA00023015"/>
    </source>
</evidence>
<dbReference type="AlphaFoldDB" id="A0A561SVN9"/>
<dbReference type="InterPro" id="IPR000838">
    <property type="entry name" value="RNA_pol_sigma70_ECF_CS"/>
</dbReference>
<evidence type="ECO:0000256" key="4">
    <source>
        <dbReference type="ARBA" id="ARBA00023125"/>
    </source>
</evidence>
<reference evidence="10 11" key="1">
    <citation type="submission" date="2019-06" db="EMBL/GenBank/DDBJ databases">
        <title>Sequencing the genomes of 1000 actinobacteria strains.</title>
        <authorList>
            <person name="Klenk H.-P."/>
        </authorList>
    </citation>
    <scope>NUCLEOTIDE SEQUENCE [LARGE SCALE GENOMIC DNA]</scope>
    <source>
        <strain evidence="10 11">DSM 45671</strain>
    </source>
</reference>
<evidence type="ECO:0000256" key="3">
    <source>
        <dbReference type="ARBA" id="ARBA00023082"/>
    </source>
</evidence>
<feature type="region of interest" description="Disordered" evidence="7">
    <location>
        <begin position="1"/>
        <end position="20"/>
    </location>
</feature>
<accession>A0A561SVN9</accession>
<keyword evidence="5 6" id="KW-0804">Transcription</keyword>
<feature type="domain" description="RNA polymerase sigma-70 region 2" evidence="8">
    <location>
        <begin position="46"/>
        <end position="114"/>
    </location>
</feature>
<dbReference type="GO" id="GO:0006352">
    <property type="term" value="P:DNA-templated transcription initiation"/>
    <property type="evidence" value="ECO:0007669"/>
    <property type="project" value="InterPro"/>
</dbReference>
<dbReference type="NCBIfam" id="TIGR02937">
    <property type="entry name" value="sigma70-ECF"/>
    <property type="match status" value="1"/>
</dbReference>
<dbReference type="GO" id="GO:0016987">
    <property type="term" value="F:sigma factor activity"/>
    <property type="evidence" value="ECO:0007669"/>
    <property type="project" value="UniProtKB-KW"/>
</dbReference>
<evidence type="ECO:0000256" key="6">
    <source>
        <dbReference type="RuleBase" id="RU000716"/>
    </source>
</evidence>
<dbReference type="InterPro" id="IPR013249">
    <property type="entry name" value="RNA_pol_sigma70_r4_t2"/>
</dbReference>
<keyword evidence="4 6" id="KW-0238">DNA-binding</keyword>
<keyword evidence="11" id="KW-1185">Reference proteome</keyword>
<dbReference type="CDD" id="cd06171">
    <property type="entry name" value="Sigma70_r4"/>
    <property type="match status" value="1"/>
</dbReference>
<dbReference type="InterPro" id="IPR013324">
    <property type="entry name" value="RNA_pol_sigma_r3/r4-like"/>
</dbReference>
<protein>
    <recommendedName>
        <fullName evidence="6">RNA polymerase sigma factor</fullName>
    </recommendedName>
</protein>
<dbReference type="InterPro" id="IPR014284">
    <property type="entry name" value="RNA_pol_sigma-70_dom"/>
</dbReference>
<evidence type="ECO:0000256" key="5">
    <source>
        <dbReference type="ARBA" id="ARBA00023163"/>
    </source>
</evidence>
<evidence type="ECO:0000313" key="11">
    <source>
        <dbReference type="Proteomes" id="UP000321261"/>
    </source>
</evidence>
<proteinExistence type="inferred from homology"/>
<dbReference type="InterPro" id="IPR013325">
    <property type="entry name" value="RNA_pol_sigma_r2"/>
</dbReference>
<evidence type="ECO:0000313" key="10">
    <source>
        <dbReference type="EMBL" id="TWF78930.1"/>
    </source>
</evidence>
<evidence type="ECO:0000259" key="9">
    <source>
        <dbReference type="Pfam" id="PF08281"/>
    </source>
</evidence>
<dbReference type="GO" id="GO:0006950">
    <property type="term" value="P:response to stress"/>
    <property type="evidence" value="ECO:0007669"/>
    <property type="project" value="UniProtKB-ARBA"/>
</dbReference>
<dbReference type="InterPro" id="IPR039425">
    <property type="entry name" value="RNA_pol_sigma-70-like"/>
</dbReference>
<dbReference type="Pfam" id="PF04542">
    <property type="entry name" value="Sigma70_r2"/>
    <property type="match status" value="1"/>
</dbReference>
<name>A0A561SVN9_9PSEU</name>
<dbReference type="GO" id="GO:0003677">
    <property type="term" value="F:DNA binding"/>
    <property type="evidence" value="ECO:0007669"/>
    <property type="project" value="UniProtKB-KW"/>
</dbReference>
<comment type="caution">
    <text evidence="10">The sequence shown here is derived from an EMBL/GenBank/DDBJ whole genome shotgun (WGS) entry which is preliminary data.</text>
</comment>
<dbReference type="RefSeq" id="WP_147257858.1">
    <property type="nucleotide sequence ID" value="NZ_VIWU01000001.1"/>
</dbReference>
<keyword evidence="3 6" id="KW-0731">Sigma factor</keyword>
<sequence>MHRDDADQVNAGRATERASAGQFDDDADRWLIDKARTGDLDAYEVLVRRHRDRIYRIALRMLGNRHDAEDIAQDVMIQVWTALAGFTGASSFTTWLYRIVVNRCLNQIRRRRWTRPVLEGDPQPVAGAEDTVIARQRAGAAMEAIAALPPDQRAVIVLHQLEGLTYREVAAVVNISEDAVRGRLHRARLSVLASLRNWS</sequence>